<feature type="domain" description="SnoaL-like" evidence="1">
    <location>
        <begin position="3"/>
        <end position="122"/>
    </location>
</feature>
<reference evidence="2 3" key="1">
    <citation type="journal article" date="2013" name="PLoS Genet.">
        <title>Distinctive expansion of potential virulence genes in the genome of the oomycete fish pathogen Saprolegnia parasitica.</title>
        <authorList>
            <person name="Jiang R.H."/>
            <person name="de Bruijn I."/>
            <person name="Haas B.J."/>
            <person name="Belmonte R."/>
            <person name="Lobach L."/>
            <person name="Christie J."/>
            <person name="van den Ackerveken G."/>
            <person name="Bottin A."/>
            <person name="Bulone V."/>
            <person name="Diaz-Moreno S.M."/>
            <person name="Dumas B."/>
            <person name="Fan L."/>
            <person name="Gaulin E."/>
            <person name="Govers F."/>
            <person name="Grenville-Briggs L.J."/>
            <person name="Horner N.R."/>
            <person name="Levin J.Z."/>
            <person name="Mammella M."/>
            <person name="Meijer H.J."/>
            <person name="Morris P."/>
            <person name="Nusbaum C."/>
            <person name="Oome S."/>
            <person name="Phillips A.J."/>
            <person name="van Rooyen D."/>
            <person name="Rzeszutek E."/>
            <person name="Saraiva M."/>
            <person name="Secombes C.J."/>
            <person name="Seidl M.F."/>
            <person name="Snel B."/>
            <person name="Stassen J.H."/>
            <person name="Sykes S."/>
            <person name="Tripathy S."/>
            <person name="van den Berg H."/>
            <person name="Vega-Arreguin J.C."/>
            <person name="Wawra S."/>
            <person name="Young S.K."/>
            <person name="Zeng Q."/>
            <person name="Dieguez-Uribeondo J."/>
            <person name="Russ C."/>
            <person name="Tyler B.M."/>
            <person name="van West P."/>
        </authorList>
    </citation>
    <scope>NUCLEOTIDE SEQUENCE [LARGE SCALE GENOMIC DNA]</scope>
    <source>
        <strain evidence="2 3">CBS 223.65</strain>
    </source>
</reference>
<evidence type="ECO:0000259" key="1">
    <source>
        <dbReference type="Pfam" id="PF13577"/>
    </source>
</evidence>
<organism evidence="2 3">
    <name type="scientific">Saprolegnia parasitica (strain CBS 223.65)</name>
    <dbReference type="NCBI Taxonomy" id="695850"/>
    <lineage>
        <taxon>Eukaryota</taxon>
        <taxon>Sar</taxon>
        <taxon>Stramenopiles</taxon>
        <taxon>Oomycota</taxon>
        <taxon>Saprolegniomycetes</taxon>
        <taxon>Saprolegniales</taxon>
        <taxon>Saprolegniaceae</taxon>
        <taxon>Saprolegnia</taxon>
    </lineage>
</organism>
<dbReference type="EMBL" id="KK583189">
    <property type="protein sequence ID" value="KDO35762.1"/>
    <property type="molecule type" value="Genomic_DNA"/>
</dbReference>
<dbReference type="Proteomes" id="UP000030745">
    <property type="component" value="Unassembled WGS sequence"/>
</dbReference>
<protein>
    <recommendedName>
        <fullName evidence="1">SnoaL-like domain-containing protein</fullName>
    </recommendedName>
</protein>
<dbReference type="SUPFAM" id="SSF54427">
    <property type="entry name" value="NTF2-like"/>
    <property type="match status" value="1"/>
</dbReference>
<dbReference type="Gene3D" id="3.10.450.50">
    <property type="match status" value="1"/>
</dbReference>
<sequence length="148" mass="16666">MAEIASIVNLVNEYAFLFGKSNGSSTQLLELFTPDATLTDDFAGEANGHDEIRAALETLFELEFLSETSHIPQGHHVIFDSDNAAKVTSYTVMFWKCNPSMIVRWTDKVVKTEHGWRFAARTSEAIQKNLEHLGEMQLRGKKSYASHE</sequence>
<proteinExistence type="predicted"/>
<dbReference type="AlphaFoldDB" id="A0A067D9U8"/>
<dbReference type="InterPro" id="IPR032710">
    <property type="entry name" value="NTF2-like_dom_sf"/>
</dbReference>
<accession>A0A067D9U8</accession>
<keyword evidence="3" id="KW-1185">Reference proteome</keyword>
<dbReference type="KEGG" id="spar:SPRG_18903"/>
<dbReference type="Pfam" id="PF13577">
    <property type="entry name" value="SnoaL_4"/>
    <property type="match status" value="1"/>
</dbReference>
<dbReference type="InterPro" id="IPR037401">
    <property type="entry name" value="SnoaL-like"/>
</dbReference>
<evidence type="ECO:0000313" key="3">
    <source>
        <dbReference type="Proteomes" id="UP000030745"/>
    </source>
</evidence>
<dbReference type="OMA" id="NGHDEIR"/>
<gene>
    <name evidence="2" type="ORF">SPRG_18903</name>
</gene>
<name>A0A067D9U8_SAPPC</name>
<dbReference type="VEuPathDB" id="FungiDB:SPRG_18903"/>
<dbReference type="OrthoDB" id="71992at2759"/>
<evidence type="ECO:0000313" key="2">
    <source>
        <dbReference type="EMBL" id="KDO35762.1"/>
    </source>
</evidence>
<dbReference type="RefSeq" id="XP_012194117.1">
    <property type="nucleotide sequence ID" value="XM_012338727.1"/>
</dbReference>
<dbReference type="GeneID" id="24140397"/>